<evidence type="ECO:0000313" key="3">
    <source>
        <dbReference type="Proteomes" id="UP001597476"/>
    </source>
</evidence>
<dbReference type="InterPro" id="IPR004919">
    <property type="entry name" value="GmrSD_N"/>
</dbReference>
<proteinExistence type="predicted"/>
<sequence length="348" mass="40256">MSIGELSSLYKEGELDIHPEFQRFFRWNILQKTKLIESILLGIPIPSVFVSQREDGVWDVVDGLQRLSTIFEFMGILRDENNELIAPSTLVKTEYLPSLEGKHWENADDNISFTQAQRLTFKREKLDIKIVKKESDENVKYELFQRLNTLGSKLSDQEVRNCLLVMINKPFYEWLRGLANYPSFLESLSLPERLLEEQYNMELSLRFIILRSIDVTEIKTTQDLGAFISEKMIEYANSDTFNKTTEEDIFKRTFDYLNGTCGDLTFKRYNEAKTRFEGKFLLSAFESIAIGVSKNINVVEQKSQEEFIAKLIEHWSNPDFKAKTGSGINVTSRVPVIVPIGEETFSFS</sequence>
<dbReference type="Pfam" id="PF03235">
    <property type="entry name" value="GmrSD_N"/>
    <property type="match status" value="1"/>
</dbReference>
<dbReference type="Proteomes" id="UP001597476">
    <property type="component" value="Unassembled WGS sequence"/>
</dbReference>
<name>A0ABW5T5T8_9FLAO</name>
<keyword evidence="3" id="KW-1185">Reference proteome</keyword>
<evidence type="ECO:0000313" key="2">
    <source>
        <dbReference type="EMBL" id="MFD2724632.1"/>
    </source>
</evidence>
<protein>
    <submittedName>
        <fullName evidence="2">DUF262 domain-containing protein</fullName>
    </submittedName>
</protein>
<dbReference type="EMBL" id="JBHULY010000002">
    <property type="protein sequence ID" value="MFD2724632.1"/>
    <property type="molecule type" value="Genomic_DNA"/>
</dbReference>
<gene>
    <name evidence="2" type="ORF">ACFSR8_00265</name>
</gene>
<feature type="domain" description="GmrSD restriction endonucleases N-terminal" evidence="1">
    <location>
        <begin position="8"/>
        <end position="164"/>
    </location>
</feature>
<reference evidence="3" key="1">
    <citation type="journal article" date="2019" name="Int. J. Syst. Evol. Microbiol.">
        <title>The Global Catalogue of Microorganisms (GCM) 10K type strain sequencing project: providing services to taxonomists for standard genome sequencing and annotation.</title>
        <authorList>
            <consortium name="The Broad Institute Genomics Platform"/>
            <consortium name="The Broad Institute Genome Sequencing Center for Infectious Disease"/>
            <person name="Wu L."/>
            <person name="Ma J."/>
        </authorList>
    </citation>
    <scope>NUCLEOTIDE SEQUENCE [LARGE SCALE GENOMIC DNA]</scope>
    <source>
        <strain evidence="3">KCTC 42398</strain>
    </source>
</reference>
<dbReference type="PANTHER" id="PTHR39639">
    <property type="entry name" value="CHROMOSOME 16, WHOLE GENOME SHOTGUN SEQUENCE"/>
    <property type="match status" value="1"/>
</dbReference>
<dbReference type="PANTHER" id="PTHR39639:SF1">
    <property type="entry name" value="DUF262 DOMAIN-CONTAINING PROTEIN"/>
    <property type="match status" value="1"/>
</dbReference>
<dbReference type="RefSeq" id="WP_380287853.1">
    <property type="nucleotide sequence ID" value="NZ_JBHULY010000002.1"/>
</dbReference>
<evidence type="ECO:0000259" key="1">
    <source>
        <dbReference type="Pfam" id="PF03235"/>
    </source>
</evidence>
<organism evidence="2 3">
    <name type="scientific">Hyunsoonleella rubra</name>
    <dbReference type="NCBI Taxonomy" id="1737062"/>
    <lineage>
        <taxon>Bacteria</taxon>
        <taxon>Pseudomonadati</taxon>
        <taxon>Bacteroidota</taxon>
        <taxon>Flavobacteriia</taxon>
        <taxon>Flavobacteriales</taxon>
        <taxon>Flavobacteriaceae</taxon>
    </lineage>
</organism>
<accession>A0ABW5T5T8</accession>
<comment type="caution">
    <text evidence="2">The sequence shown here is derived from an EMBL/GenBank/DDBJ whole genome shotgun (WGS) entry which is preliminary data.</text>
</comment>